<organism evidence="8 9">
    <name type="scientific">Candidatus Doudnabacteria bacterium RIFCSPHIGHO2_01_FULL_50_11</name>
    <dbReference type="NCBI Taxonomy" id="1817828"/>
    <lineage>
        <taxon>Bacteria</taxon>
        <taxon>Candidatus Doudnaibacteriota</taxon>
    </lineage>
</organism>
<comment type="function">
    <text evidence="4">Peptide chain release factor 2 directs the termination of translation in response to the peptide chain termination codons UGA and UAA.</text>
</comment>
<dbReference type="Proteomes" id="UP000178377">
    <property type="component" value="Unassembled WGS sequence"/>
</dbReference>
<sequence length="351" mass="39966">MFELPQLQQKIGELEDLSSAPDFWFDQERARRVNKKINYLRKTIENWSQIEKSVEDLGHLAELNQQERDAAIGKDVKNKLVELREQYEEYRLRTLLSGPYDDHDCLLSIHAGAGGTDAQDWAQMLLRMYLRYSEKNGYQVEMVDKSEGGEAGIKSVVLEISGPYAFGHFKGEAGVHRLIRLSPYNPAHTRETSFALVEVLPELEQHEELAINPKDLKIEVSTARGHGGQSVNTTYSAVRITHIPTGIKASIQNERSQAQNKARALKIIQGKLRLLEEQKRQAEKLKIRGEFHSAEWGNQIRSYTLHPYKLVKDHRSGYETSAAEDVLEGNLNQFIASNLEYQKSKTAAVHD</sequence>
<dbReference type="HAMAP" id="MF_00094">
    <property type="entry name" value="Rel_fac_2"/>
    <property type="match status" value="1"/>
</dbReference>
<comment type="PTM">
    <text evidence="4">Methylated by PrmC. Methylation increases the termination efficiency of RF2.</text>
</comment>
<evidence type="ECO:0000256" key="2">
    <source>
        <dbReference type="ARBA" id="ARBA00022481"/>
    </source>
</evidence>
<evidence type="ECO:0000256" key="5">
    <source>
        <dbReference type="NCBIfam" id="TIGR00020"/>
    </source>
</evidence>
<reference evidence="8 9" key="1">
    <citation type="journal article" date="2016" name="Nat. Commun.">
        <title>Thousands of microbial genomes shed light on interconnected biogeochemical processes in an aquifer system.</title>
        <authorList>
            <person name="Anantharaman K."/>
            <person name="Brown C.T."/>
            <person name="Hug L.A."/>
            <person name="Sharon I."/>
            <person name="Castelle C.J."/>
            <person name="Probst A.J."/>
            <person name="Thomas B.C."/>
            <person name="Singh A."/>
            <person name="Wilkins M.J."/>
            <person name="Karaoz U."/>
            <person name="Brodie E.L."/>
            <person name="Williams K.H."/>
            <person name="Hubbard S.S."/>
            <person name="Banfield J.F."/>
        </authorList>
    </citation>
    <scope>NUCLEOTIDE SEQUENCE [LARGE SCALE GENOMIC DNA]</scope>
</reference>
<comment type="caution">
    <text evidence="8">The sequence shown here is derived from an EMBL/GenBank/DDBJ whole genome shotgun (WGS) entry which is preliminary data.</text>
</comment>
<keyword evidence="3 4" id="KW-0648">Protein biosynthesis</keyword>
<dbReference type="InterPro" id="IPR005139">
    <property type="entry name" value="PCRF"/>
</dbReference>
<dbReference type="SUPFAM" id="SSF75620">
    <property type="entry name" value="Release factor"/>
    <property type="match status" value="1"/>
</dbReference>
<dbReference type="PANTHER" id="PTHR43116:SF3">
    <property type="entry name" value="CLASS I PEPTIDE CHAIN RELEASE FACTOR"/>
    <property type="match status" value="1"/>
</dbReference>
<dbReference type="InterPro" id="IPR045853">
    <property type="entry name" value="Pep_chain_release_fac_I_sf"/>
</dbReference>
<keyword evidence="6" id="KW-0175">Coiled coil</keyword>
<dbReference type="Gene3D" id="3.30.70.1660">
    <property type="match status" value="1"/>
</dbReference>
<feature type="domain" description="Peptide chain release factor" evidence="7">
    <location>
        <begin position="62"/>
        <end position="172"/>
    </location>
</feature>
<evidence type="ECO:0000256" key="4">
    <source>
        <dbReference type="HAMAP-Rule" id="MF_00094"/>
    </source>
</evidence>
<evidence type="ECO:0000256" key="6">
    <source>
        <dbReference type="SAM" id="Coils"/>
    </source>
</evidence>
<dbReference type="Gene3D" id="3.30.160.20">
    <property type="match status" value="1"/>
</dbReference>
<feature type="modified residue" description="N5-methylglutamine" evidence="4">
    <location>
        <position position="229"/>
    </location>
</feature>
<dbReference type="AlphaFoldDB" id="A0A1F5PLV3"/>
<dbReference type="InterPro" id="IPR000352">
    <property type="entry name" value="Pep_chain_release_fac_I"/>
</dbReference>
<evidence type="ECO:0000256" key="1">
    <source>
        <dbReference type="ARBA" id="ARBA00010835"/>
    </source>
</evidence>
<evidence type="ECO:0000313" key="8">
    <source>
        <dbReference type="EMBL" id="OGE90913.1"/>
    </source>
</evidence>
<dbReference type="GO" id="GO:0005737">
    <property type="term" value="C:cytoplasm"/>
    <property type="evidence" value="ECO:0007669"/>
    <property type="project" value="UniProtKB-SubCell"/>
</dbReference>
<dbReference type="NCBIfam" id="TIGR00020">
    <property type="entry name" value="prfB"/>
    <property type="match status" value="1"/>
</dbReference>
<protein>
    <recommendedName>
        <fullName evidence="4 5">Peptide chain release factor 2</fullName>
        <shortName evidence="4">RF-2</shortName>
    </recommendedName>
</protein>
<dbReference type="Gene3D" id="1.20.58.410">
    <property type="entry name" value="Release factor"/>
    <property type="match status" value="1"/>
</dbReference>
<keyword evidence="2 4" id="KW-0488">Methylation</keyword>
<dbReference type="GO" id="GO:0016149">
    <property type="term" value="F:translation release factor activity, codon specific"/>
    <property type="evidence" value="ECO:0007669"/>
    <property type="project" value="UniProtKB-UniRule"/>
</dbReference>
<dbReference type="Pfam" id="PF03462">
    <property type="entry name" value="PCRF"/>
    <property type="match status" value="1"/>
</dbReference>
<keyword evidence="4" id="KW-0963">Cytoplasm</keyword>
<comment type="subcellular location">
    <subcellularLocation>
        <location evidence="4">Cytoplasm</location>
    </subcellularLocation>
</comment>
<proteinExistence type="inferred from homology"/>
<dbReference type="Pfam" id="PF00472">
    <property type="entry name" value="RF-1"/>
    <property type="match status" value="1"/>
</dbReference>
<dbReference type="InterPro" id="IPR004374">
    <property type="entry name" value="PrfB"/>
</dbReference>
<dbReference type="SMART" id="SM00937">
    <property type="entry name" value="PCRF"/>
    <property type="match status" value="1"/>
</dbReference>
<evidence type="ECO:0000313" key="9">
    <source>
        <dbReference type="Proteomes" id="UP000178377"/>
    </source>
</evidence>
<evidence type="ECO:0000259" key="7">
    <source>
        <dbReference type="SMART" id="SM00937"/>
    </source>
</evidence>
<accession>A0A1F5PLV3</accession>
<dbReference type="EMBL" id="MFEO01000005">
    <property type="protein sequence ID" value="OGE90913.1"/>
    <property type="molecule type" value="Genomic_DNA"/>
</dbReference>
<name>A0A1F5PLV3_9BACT</name>
<evidence type="ECO:0000256" key="3">
    <source>
        <dbReference type="ARBA" id="ARBA00022917"/>
    </source>
</evidence>
<dbReference type="STRING" id="1817828.A2722_00670"/>
<comment type="similarity">
    <text evidence="1 4">Belongs to the prokaryotic/mitochondrial release factor family.</text>
</comment>
<feature type="coiled-coil region" evidence="6">
    <location>
        <begin position="248"/>
        <end position="295"/>
    </location>
</feature>
<gene>
    <name evidence="4" type="primary">prfB</name>
    <name evidence="8" type="ORF">A2722_00670</name>
</gene>
<dbReference type="PANTHER" id="PTHR43116">
    <property type="entry name" value="PEPTIDE CHAIN RELEASE FACTOR 2"/>
    <property type="match status" value="1"/>
</dbReference>